<reference evidence="1" key="1">
    <citation type="submission" date="2020-10" db="EMBL/GenBank/DDBJ databases">
        <title>Taxonomic study of unclassified bacteria belonging to the class Ktedonobacteria.</title>
        <authorList>
            <person name="Yabe S."/>
            <person name="Wang C.M."/>
            <person name="Zheng Y."/>
            <person name="Sakai Y."/>
            <person name="Cavaletti L."/>
            <person name="Monciardini P."/>
            <person name="Donadio S."/>
        </authorList>
    </citation>
    <scope>NUCLEOTIDE SEQUENCE</scope>
    <source>
        <strain evidence="1">ID150040</strain>
    </source>
</reference>
<sequence>MPTTASNEYQLGMGIQFQAPTRFRSGVTYRVYAELRDKSLHYEVREIIRLLVKIIKAKVK</sequence>
<evidence type="ECO:0000313" key="1">
    <source>
        <dbReference type="EMBL" id="GHO95091.1"/>
    </source>
</evidence>
<dbReference type="EMBL" id="BNJK01000001">
    <property type="protein sequence ID" value="GHO95091.1"/>
    <property type="molecule type" value="Genomic_DNA"/>
</dbReference>
<comment type="caution">
    <text evidence="1">The sequence shown here is derived from an EMBL/GenBank/DDBJ whole genome shotgun (WGS) entry which is preliminary data.</text>
</comment>
<organism evidence="1 2">
    <name type="scientific">Reticulibacter mediterranei</name>
    <dbReference type="NCBI Taxonomy" id="2778369"/>
    <lineage>
        <taxon>Bacteria</taxon>
        <taxon>Bacillati</taxon>
        <taxon>Chloroflexota</taxon>
        <taxon>Ktedonobacteria</taxon>
        <taxon>Ktedonobacterales</taxon>
        <taxon>Reticulibacteraceae</taxon>
        <taxon>Reticulibacter</taxon>
    </lineage>
</organism>
<name>A0A8J3ITM5_9CHLR</name>
<protein>
    <submittedName>
        <fullName evidence="1">Uncharacterized protein</fullName>
    </submittedName>
</protein>
<keyword evidence="2" id="KW-1185">Reference proteome</keyword>
<accession>A0A8J3ITM5</accession>
<evidence type="ECO:0000313" key="2">
    <source>
        <dbReference type="Proteomes" id="UP000597444"/>
    </source>
</evidence>
<dbReference type="AlphaFoldDB" id="A0A8J3ITM5"/>
<dbReference type="Proteomes" id="UP000597444">
    <property type="component" value="Unassembled WGS sequence"/>
</dbReference>
<gene>
    <name evidence="1" type="ORF">KSF_051390</name>
</gene>
<proteinExistence type="predicted"/>